<evidence type="ECO:0000313" key="2">
    <source>
        <dbReference type="EMBL" id="CAB3993960.1"/>
    </source>
</evidence>
<feature type="compositionally biased region" description="Polar residues" evidence="1">
    <location>
        <begin position="175"/>
        <end position="184"/>
    </location>
</feature>
<feature type="non-terminal residue" evidence="2">
    <location>
        <position position="246"/>
    </location>
</feature>
<evidence type="ECO:0000313" key="3">
    <source>
        <dbReference type="Proteomes" id="UP001152795"/>
    </source>
</evidence>
<comment type="caution">
    <text evidence="2">The sequence shown here is derived from an EMBL/GenBank/DDBJ whole genome shotgun (WGS) entry which is preliminary data.</text>
</comment>
<name>A0A6S7HCT1_PARCT</name>
<organism evidence="2 3">
    <name type="scientific">Paramuricea clavata</name>
    <name type="common">Red gorgonian</name>
    <name type="synonym">Violescent sea-whip</name>
    <dbReference type="NCBI Taxonomy" id="317549"/>
    <lineage>
        <taxon>Eukaryota</taxon>
        <taxon>Metazoa</taxon>
        <taxon>Cnidaria</taxon>
        <taxon>Anthozoa</taxon>
        <taxon>Octocorallia</taxon>
        <taxon>Malacalcyonacea</taxon>
        <taxon>Plexauridae</taxon>
        <taxon>Paramuricea</taxon>
    </lineage>
</organism>
<proteinExistence type="predicted"/>
<feature type="region of interest" description="Disordered" evidence="1">
    <location>
        <begin position="164"/>
        <end position="190"/>
    </location>
</feature>
<gene>
    <name evidence="2" type="ORF">PACLA_8A038917</name>
</gene>
<reference evidence="2" key="1">
    <citation type="submission" date="2020-04" db="EMBL/GenBank/DDBJ databases">
        <authorList>
            <person name="Alioto T."/>
            <person name="Alioto T."/>
            <person name="Gomez Garrido J."/>
        </authorList>
    </citation>
    <scope>NUCLEOTIDE SEQUENCE</scope>
    <source>
        <strain evidence="2">A484AB</strain>
    </source>
</reference>
<dbReference type="Proteomes" id="UP001152795">
    <property type="component" value="Unassembled WGS sequence"/>
</dbReference>
<dbReference type="EMBL" id="CACRXK020002364">
    <property type="protein sequence ID" value="CAB3993960.1"/>
    <property type="molecule type" value="Genomic_DNA"/>
</dbReference>
<dbReference type="AlphaFoldDB" id="A0A6S7HCT1"/>
<dbReference type="OrthoDB" id="421051at2759"/>
<sequence length="246" mass="27199">VELGSSLNANDERELVHVTEKENAKIKLKFNGLSSSHGSYCYNHNSELSINKKVLIDRIYQISKQVLNILNANETAFPQVLCQGAIETMVLKGLPSKAFQTVFAHYPESLVRLVQVIMLRLQQVTMMALHNFLGLTQELINYDPEDAAKLSSIHSFSNANKPSTVVTGTDKENLPDTTSNTQKKNIPAQAGRKVPRSVSVVAKTGSSLAKSAPVQIPDPMRRSYSLTFLRERMSDGEIADGMCLCY</sequence>
<protein>
    <submittedName>
        <fullName evidence="2">Uncharacterized protein</fullName>
    </submittedName>
</protein>
<keyword evidence="3" id="KW-1185">Reference proteome</keyword>
<evidence type="ECO:0000256" key="1">
    <source>
        <dbReference type="SAM" id="MobiDB-lite"/>
    </source>
</evidence>
<accession>A0A6S7HCT1</accession>